<dbReference type="AlphaFoldDB" id="A0AAV8WVI1"/>
<proteinExistence type="predicted"/>
<name>A0AAV8WVI1_9CUCU</name>
<dbReference type="PANTHER" id="PTHR10338">
    <property type="entry name" value="INTER-ALPHA-TRYPSIN INHIBITOR HEAVY CHAIN FAMILY MEMBER"/>
    <property type="match status" value="1"/>
</dbReference>
<gene>
    <name evidence="1" type="ORF">NQ314_016634</name>
</gene>
<protein>
    <recommendedName>
        <fullName evidence="3">VWFA domain-containing protein</fullName>
    </recommendedName>
</protein>
<dbReference type="PANTHER" id="PTHR10338:SF108">
    <property type="entry name" value="INTER-ALPHA-TRYPSIN INHIBITOR HEAVY CHAIN H4-LIKE PROTEIN"/>
    <property type="match status" value="1"/>
</dbReference>
<dbReference type="EMBL" id="JANEYF010004621">
    <property type="protein sequence ID" value="KAJ8930553.1"/>
    <property type="molecule type" value="Genomic_DNA"/>
</dbReference>
<dbReference type="InterPro" id="IPR036465">
    <property type="entry name" value="vWFA_dom_sf"/>
</dbReference>
<evidence type="ECO:0000313" key="1">
    <source>
        <dbReference type="EMBL" id="KAJ8930553.1"/>
    </source>
</evidence>
<comment type="caution">
    <text evidence="1">The sequence shown here is derived from an EMBL/GenBank/DDBJ whole genome shotgun (WGS) entry which is preliminary data.</text>
</comment>
<dbReference type="GO" id="GO:0032991">
    <property type="term" value="C:protein-containing complex"/>
    <property type="evidence" value="ECO:0007669"/>
    <property type="project" value="UniProtKB-ARBA"/>
</dbReference>
<evidence type="ECO:0000313" key="2">
    <source>
        <dbReference type="Proteomes" id="UP001162156"/>
    </source>
</evidence>
<keyword evidence="2" id="KW-1185">Reference proteome</keyword>
<sequence>VQITESRPLKFVKTPPLRCGNDIRTQENATFLEPSSEIQMNLNTAIIKFHPDSKKQKKFGHYLEENISNGLSGQFVVQYDVERDPLDGEVLLRDGYFVHFFAPNDLDPLPKHVVFALDTSGSMGGRKIDQLKDAMMSILRFSRHIYEASDAALQLQEFYKQISSPLLSDIKFKYDSKWKKLQEHSFLFTLEDQSWLSVENIKLCSGLVHLTKHQKLMSSLHSIHISISDSLFPTCIDCFGPRGPIIIRSTIETLSSPIERLWAYLTVKQLLEERESVDDKTELTKKAVDLALKYSFVTDVTSLVVVKPNETNALNEACAAPEVSMAPVLMFGMTFSLK</sequence>
<reference evidence="1" key="1">
    <citation type="journal article" date="2023" name="Insect Mol. Biol.">
        <title>Genome sequencing provides insights into the evolution of gene families encoding plant cell wall-degrading enzymes in longhorned beetles.</title>
        <authorList>
            <person name="Shin N.R."/>
            <person name="Okamura Y."/>
            <person name="Kirsch R."/>
            <person name="Pauchet Y."/>
        </authorList>
    </citation>
    <scope>NUCLEOTIDE SEQUENCE</scope>
    <source>
        <strain evidence="1">RBIC_L_NR</strain>
    </source>
</reference>
<organism evidence="1 2">
    <name type="scientific">Rhamnusium bicolor</name>
    <dbReference type="NCBI Taxonomy" id="1586634"/>
    <lineage>
        <taxon>Eukaryota</taxon>
        <taxon>Metazoa</taxon>
        <taxon>Ecdysozoa</taxon>
        <taxon>Arthropoda</taxon>
        <taxon>Hexapoda</taxon>
        <taxon>Insecta</taxon>
        <taxon>Pterygota</taxon>
        <taxon>Neoptera</taxon>
        <taxon>Endopterygota</taxon>
        <taxon>Coleoptera</taxon>
        <taxon>Polyphaga</taxon>
        <taxon>Cucujiformia</taxon>
        <taxon>Chrysomeloidea</taxon>
        <taxon>Cerambycidae</taxon>
        <taxon>Lepturinae</taxon>
        <taxon>Rhagiini</taxon>
        <taxon>Rhamnusium</taxon>
    </lineage>
</organism>
<dbReference type="SUPFAM" id="SSF53300">
    <property type="entry name" value="vWA-like"/>
    <property type="match status" value="1"/>
</dbReference>
<evidence type="ECO:0008006" key="3">
    <source>
        <dbReference type="Google" id="ProtNLM"/>
    </source>
</evidence>
<feature type="non-terminal residue" evidence="1">
    <location>
        <position position="1"/>
    </location>
</feature>
<accession>A0AAV8WVI1</accession>
<dbReference type="Gene3D" id="3.40.50.410">
    <property type="entry name" value="von Willebrand factor, type A domain"/>
    <property type="match status" value="1"/>
</dbReference>
<dbReference type="Proteomes" id="UP001162156">
    <property type="component" value="Unassembled WGS sequence"/>
</dbReference>
<dbReference type="InterPro" id="IPR050934">
    <property type="entry name" value="ITIH"/>
</dbReference>